<evidence type="ECO:0000313" key="8">
    <source>
        <dbReference type="EMBL" id="PSN70224.1"/>
    </source>
</evidence>
<dbReference type="PANTHER" id="PTHR14344">
    <property type="entry name" value="WD REPEAT PROTEIN"/>
    <property type="match status" value="1"/>
</dbReference>
<keyword evidence="3 7" id="KW-0853">WD repeat</keyword>
<name>A0A2T2NXS8_CORCC</name>
<evidence type="ECO:0000256" key="3">
    <source>
        <dbReference type="ARBA" id="ARBA00022574"/>
    </source>
</evidence>
<evidence type="ECO:0000256" key="6">
    <source>
        <dbReference type="ARBA" id="ARBA00038255"/>
    </source>
</evidence>
<dbReference type="InterPro" id="IPR001680">
    <property type="entry name" value="WD40_rpt"/>
</dbReference>
<gene>
    <name evidence="8" type="ORF">BS50DRAFT_519903</name>
</gene>
<evidence type="ECO:0000256" key="5">
    <source>
        <dbReference type="ARBA" id="ARBA00022737"/>
    </source>
</evidence>
<dbReference type="SMART" id="SM00320">
    <property type="entry name" value="WD40"/>
    <property type="match status" value="7"/>
</dbReference>
<evidence type="ECO:0000256" key="1">
    <source>
        <dbReference type="ARBA" id="ARBA00004496"/>
    </source>
</evidence>
<dbReference type="STRING" id="1448308.A0A2T2NXS8"/>
<dbReference type="PROSITE" id="PS00678">
    <property type="entry name" value="WD_REPEATS_1"/>
    <property type="match status" value="1"/>
</dbReference>
<keyword evidence="2" id="KW-0963">Cytoplasm</keyword>
<dbReference type="Gene3D" id="2.130.10.10">
    <property type="entry name" value="YVTN repeat-like/Quinoprotein amine dehydrogenase"/>
    <property type="match status" value="3"/>
</dbReference>
<keyword evidence="5" id="KW-0677">Repeat</keyword>
<comment type="subcellular location">
    <subcellularLocation>
        <location evidence="1">Cytoplasm</location>
    </subcellularLocation>
</comment>
<evidence type="ECO:0000313" key="9">
    <source>
        <dbReference type="Proteomes" id="UP000240883"/>
    </source>
</evidence>
<dbReference type="InterPro" id="IPR015943">
    <property type="entry name" value="WD40/YVTN_repeat-like_dom_sf"/>
</dbReference>
<accession>A0A2T2NXS8</accession>
<comment type="similarity">
    <text evidence="6">Belongs to the WD repeat WDR6 family.</text>
</comment>
<organism evidence="8 9">
    <name type="scientific">Corynespora cassiicola Philippines</name>
    <dbReference type="NCBI Taxonomy" id="1448308"/>
    <lineage>
        <taxon>Eukaryota</taxon>
        <taxon>Fungi</taxon>
        <taxon>Dikarya</taxon>
        <taxon>Ascomycota</taxon>
        <taxon>Pezizomycotina</taxon>
        <taxon>Dothideomycetes</taxon>
        <taxon>Pleosporomycetidae</taxon>
        <taxon>Pleosporales</taxon>
        <taxon>Corynesporascaceae</taxon>
        <taxon>Corynespora</taxon>
    </lineage>
</organism>
<dbReference type="InterPro" id="IPR051973">
    <property type="entry name" value="tRNA_Anticodon_Mtase-Reg"/>
</dbReference>
<keyword evidence="4" id="KW-0819">tRNA processing</keyword>
<dbReference type="InterPro" id="IPR036322">
    <property type="entry name" value="WD40_repeat_dom_sf"/>
</dbReference>
<protein>
    <submittedName>
        <fullName evidence="8">WD40 repeat-like protein</fullName>
    </submittedName>
</protein>
<dbReference type="GO" id="GO:0030488">
    <property type="term" value="P:tRNA methylation"/>
    <property type="evidence" value="ECO:0007669"/>
    <property type="project" value="TreeGrafter"/>
</dbReference>
<dbReference type="PANTHER" id="PTHR14344:SF3">
    <property type="entry name" value="WD REPEAT-CONTAINING PROTEIN 6"/>
    <property type="match status" value="1"/>
</dbReference>
<dbReference type="Proteomes" id="UP000240883">
    <property type="component" value="Unassembled WGS sequence"/>
</dbReference>
<dbReference type="SUPFAM" id="SSF69322">
    <property type="entry name" value="Tricorn protease domain 2"/>
    <property type="match status" value="1"/>
</dbReference>
<proteinExistence type="inferred from homology"/>
<dbReference type="Pfam" id="PF00400">
    <property type="entry name" value="WD40"/>
    <property type="match status" value="2"/>
</dbReference>
<feature type="repeat" description="WD" evidence="7">
    <location>
        <begin position="212"/>
        <end position="254"/>
    </location>
</feature>
<reference evidence="8 9" key="1">
    <citation type="journal article" date="2018" name="Front. Microbiol.">
        <title>Genome-Wide Analysis of Corynespora cassiicola Leaf Fall Disease Putative Effectors.</title>
        <authorList>
            <person name="Lopez D."/>
            <person name="Ribeiro S."/>
            <person name="Label P."/>
            <person name="Fumanal B."/>
            <person name="Venisse J.S."/>
            <person name="Kohler A."/>
            <person name="de Oliveira R.R."/>
            <person name="Labutti K."/>
            <person name="Lipzen A."/>
            <person name="Lail K."/>
            <person name="Bauer D."/>
            <person name="Ohm R.A."/>
            <person name="Barry K.W."/>
            <person name="Spatafora J."/>
            <person name="Grigoriev I.V."/>
            <person name="Martin F.M."/>
            <person name="Pujade-Renaud V."/>
        </authorList>
    </citation>
    <scope>NUCLEOTIDE SEQUENCE [LARGE SCALE GENOMIC DNA]</scope>
    <source>
        <strain evidence="8 9">Philippines</strain>
    </source>
</reference>
<evidence type="ECO:0000256" key="7">
    <source>
        <dbReference type="PROSITE-ProRule" id="PRU00221"/>
    </source>
</evidence>
<evidence type="ECO:0000256" key="4">
    <source>
        <dbReference type="ARBA" id="ARBA00022694"/>
    </source>
</evidence>
<dbReference type="AlphaFoldDB" id="A0A2T2NXS8"/>
<dbReference type="PROSITE" id="PS50082">
    <property type="entry name" value="WD_REPEATS_2"/>
    <property type="match status" value="1"/>
</dbReference>
<keyword evidence="9" id="KW-1185">Reference proteome</keyword>
<dbReference type="InterPro" id="IPR019775">
    <property type="entry name" value="WD40_repeat_CS"/>
</dbReference>
<dbReference type="SUPFAM" id="SSF50978">
    <property type="entry name" value="WD40 repeat-like"/>
    <property type="match status" value="2"/>
</dbReference>
<evidence type="ECO:0000256" key="2">
    <source>
        <dbReference type="ARBA" id="ARBA00022490"/>
    </source>
</evidence>
<sequence>MSPDLHHECTRIPVTALATCGPFLLAADGPFLRFYGGDDFRLITTEQVFEAHTIHGASVYHEDTHRVIVVVWGGSLVRALEIDVSAWHDGSGLILHTSNSVKGPDWILDLKFGPKKDENDTKVVCGAVTAHNSLLEVAIQRQIGEQNPKRSLTISIVELTSSSRSILYSAHLRWEAPDLIIVAAGTAFGEIIYWSWTGDARNGSNCRTHRVFLGHEGSIFGVHISKEIKKDTKNETKRFIASCSDDRTIRIWDITDISPNGEASDTLDTHNDTERTRHTGFSNSSYDEDLSVSNCVAMGWGHISRVWTVRFLDTPSSNPDIFLSSSGEDATSRTWKLNYQDNLPCELALLDTAAYHSGKNIWSATEHISATGLRRMVCGSADSKIVAHPLHCFQSPDGDEVGSFIKDCAVNDIVSAATPLSNVSAPKDTPKTVKSSKTKEFFRSYTFVDDKSLILTANSGKVYLARTEPGDTFNRSTGISNAKLIDQLEDLSGYSVCTGDIPSSIAFLAGSRGNIYMYHSASKKLCKIRVVSGKVGNLFAISYVDGSGSRVVRLLATMVGQQLAELLTVKVSESQSPTVLSVSVVPTSALSGGLPIESMSYVATTSQNGYLLLGLRKGSIVAYHVPEDEPAADGAISNAEVIQTIGKVHGNEAVTSMTWIASPHVSTTGHLISVGRDGGLSVHFLDFSSNSSRLVHRLSLPIGPYIEGLFVRNGHVLVYGFSSKKFVLYDTTEEEEIMSVETGGAHRSWAFRPSPGRQGGGTLVWTRASDMHVCTQEGPNHQVVRTGGHGREIKSAAATRNSTEASRQIIATGAEDTDIKLFEYIDEDLVCRRTLRRHVTGIQHLKWSDDGEYLFSSGGCEEFYVWRVSHMPPPMGIGVICETVYTPESEHSDLRVMSFDVRKVSAGFLIAMVFSDSSIKVYNYDSSKESPWQTLAKGVYFTSCLTQCVFLSSDRILTAGTDGHVVFWTLSPHDPRSQSDESIAPQTLTWEQPARIHQNTSKALESHVLDDGRTILVSGGDDGGLSFLVASSPACTGRTLSSPPMVVTRAHASAITACAIVCHEARIFILTSGNDEWIRLWEVVINMSENEDPLQIKRLKKMKTFVADVSDMAVLDGDDGNHARVLLCGVGMEVIRIDWTDL</sequence>
<dbReference type="GO" id="GO:0005737">
    <property type="term" value="C:cytoplasm"/>
    <property type="evidence" value="ECO:0007669"/>
    <property type="project" value="UniProtKB-SubCell"/>
</dbReference>
<dbReference type="EMBL" id="KZ678132">
    <property type="protein sequence ID" value="PSN70224.1"/>
    <property type="molecule type" value="Genomic_DNA"/>
</dbReference>
<dbReference type="OrthoDB" id="5594999at2759"/>